<evidence type="ECO:0000256" key="9">
    <source>
        <dbReference type="RuleBase" id="RU003942"/>
    </source>
</evidence>
<evidence type="ECO:0000313" key="11">
    <source>
        <dbReference type="EMBL" id="RYC66708.1"/>
    </source>
</evidence>
<accession>A0A4V1RVG7</accession>
<dbReference type="InterPro" id="IPR045324">
    <property type="entry name" value="Small_multidrug_res"/>
</dbReference>
<dbReference type="Pfam" id="PF00893">
    <property type="entry name" value="Multi_Drug_Res"/>
    <property type="match status" value="1"/>
</dbReference>
<dbReference type="PANTHER" id="PTHR30561:SF0">
    <property type="entry name" value="GUANIDINIUM EXPORTER"/>
    <property type="match status" value="1"/>
</dbReference>
<gene>
    <name evidence="11" type="ORF">EQG79_28135</name>
</gene>
<sequence length="129" mass="14399">MNTSLLSWLCLLGAAFCEMAWTYSLKYIDLPALKTLRWATLYRSDGGMAVLWPWIAYIVFGVVNSVLLAIAMRTIPTAMAFAVWMATSLIILKVTDVLWLKAGWSFTELFFGFVIIVGIVGLKWAGSTH</sequence>
<evidence type="ECO:0000256" key="2">
    <source>
        <dbReference type="ARBA" id="ARBA00022448"/>
    </source>
</evidence>
<keyword evidence="12" id="KW-1185">Reference proteome</keyword>
<evidence type="ECO:0000256" key="7">
    <source>
        <dbReference type="ARBA" id="ARBA00038151"/>
    </source>
</evidence>
<keyword evidence="2" id="KW-0813">Transport</keyword>
<dbReference type="InterPro" id="IPR037185">
    <property type="entry name" value="EmrE-like"/>
</dbReference>
<organism evidence="11 12">
    <name type="scientific">Spirosoma sordidisoli</name>
    <dbReference type="NCBI Taxonomy" id="2502893"/>
    <lineage>
        <taxon>Bacteria</taxon>
        <taxon>Pseudomonadati</taxon>
        <taxon>Bacteroidota</taxon>
        <taxon>Cytophagia</taxon>
        <taxon>Cytophagales</taxon>
        <taxon>Cytophagaceae</taxon>
        <taxon>Spirosoma</taxon>
    </lineage>
</organism>
<protein>
    <recommendedName>
        <fullName evidence="8">Guanidinium exporter</fullName>
    </recommendedName>
</protein>
<dbReference type="PANTHER" id="PTHR30561">
    <property type="entry name" value="SMR FAMILY PROTON-DEPENDENT DRUG EFFLUX TRANSPORTER SUGE"/>
    <property type="match status" value="1"/>
</dbReference>
<keyword evidence="6 10" id="KW-0472">Membrane</keyword>
<evidence type="ECO:0000256" key="10">
    <source>
        <dbReference type="SAM" id="Phobius"/>
    </source>
</evidence>
<dbReference type="SUPFAM" id="SSF103481">
    <property type="entry name" value="Multidrug resistance efflux transporter EmrE"/>
    <property type="match status" value="1"/>
</dbReference>
<reference evidence="11 12" key="1">
    <citation type="submission" date="2019-01" db="EMBL/GenBank/DDBJ databases">
        <title>Spirosoma flava sp. nov., a propanil-degrading bacterium isolated from herbicide-contaminated soil.</title>
        <authorList>
            <person name="Zhang L."/>
            <person name="Jiang J.-D."/>
        </authorList>
    </citation>
    <scope>NUCLEOTIDE SEQUENCE [LARGE SCALE GENOMIC DNA]</scope>
    <source>
        <strain evidence="11 12">TY50</strain>
    </source>
</reference>
<dbReference type="InterPro" id="IPR000390">
    <property type="entry name" value="Small_drug/metabolite_transptr"/>
</dbReference>
<keyword evidence="5 10" id="KW-1133">Transmembrane helix</keyword>
<keyword evidence="3" id="KW-1003">Cell membrane</keyword>
<evidence type="ECO:0000313" key="12">
    <source>
        <dbReference type="Proteomes" id="UP000290407"/>
    </source>
</evidence>
<evidence type="ECO:0000256" key="6">
    <source>
        <dbReference type="ARBA" id="ARBA00023136"/>
    </source>
</evidence>
<dbReference type="RefSeq" id="WP_129606141.1">
    <property type="nucleotide sequence ID" value="NZ_SBLB01000012.1"/>
</dbReference>
<comment type="caution">
    <text evidence="11">The sequence shown here is derived from an EMBL/GenBank/DDBJ whole genome shotgun (WGS) entry which is preliminary data.</text>
</comment>
<keyword evidence="4 9" id="KW-0812">Transmembrane</keyword>
<evidence type="ECO:0000256" key="4">
    <source>
        <dbReference type="ARBA" id="ARBA00022692"/>
    </source>
</evidence>
<feature type="transmembrane region" description="Helical" evidence="10">
    <location>
        <begin position="51"/>
        <end position="71"/>
    </location>
</feature>
<name>A0A4V1RVG7_9BACT</name>
<evidence type="ECO:0000256" key="3">
    <source>
        <dbReference type="ARBA" id="ARBA00022475"/>
    </source>
</evidence>
<dbReference type="AlphaFoldDB" id="A0A4V1RVG7"/>
<comment type="similarity">
    <text evidence="7">Belongs to the drug/metabolite transporter (DMT) superfamily. Small multidrug resistance (SMR) (TC 2.A.7.1) family. Gdx/SugE subfamily.</text>
</comment>
<proteinExistence type="inferred from homology"/>
<feature type="transmembrane region" description="Helical" evidence="10">
    <location>
        <begin position="106"/>
        <end position="125"/>
    </location>
</feature>
<dbReference type="GO" id="GO:0022857">
    <property type="term" value="F:transmembrane transporter activity"/>
    <property type="evidence" value="ECO:0007669"/>
    <property type="project" value="InterPro"/>
</dbReference>
<evidence type="ECO:0000256" key="8">
    <source>
        <dbReference type="ARBA" id="ARBA00039168"/>
    </source>
</evidence>
<evidence type="ECO:0000256" key="5">
    <source>
        <dbReference type="ARBA" id="ARBA00022989"/>
    </source>
</evidence>
<dbReference type="EMBL" id="SBLB01000012">
    <property type="protein sequence ID" value="RYC66708.1"/>
    <property type="molecule type" value="Genomic_DNA"/>
</dbReference>
<feature type="transmembrane region" description="Helical" evidence="10">
    <location>
        <begin position="78"/>
        <end position="100"/>
    </location>
</feature>
<evidence type="ECO:0000256" key="1">
    <source>
        <dbReference type="ARBA" id="ARBA00004651"/>
    </source>
</evidence>
<dbReference type="GO" id="GO:0005886">
    <property type="term" value="C:plasma membrane"/>
    <property type="evidence" value="ECO:0007669"/>
    <property type="project" value="UniProtKB-SubCell"/>
</dbReference>
<comment type="subcellular location">
    <subcellularLocation>
        <location evidence="1 9">Cell membrane</location>
        <topology evidence="1 9">Multi-pass membrane protein</topology>
    </subcellularLocation>
</comment>
<dbReference type="Gene3D" id="1.10.3730.20">
    <property type="match status" value="1"/>
</dbReference>
<dbReference type="Proteomes" id="UP000290407">
    <property type="component" value="Unassembled WGS sequence"/>
</dbReference>